<keyword evidence="3" id="KW-0238">DNA-binding</keyword>
<evidence type="ECO:0000256" key="1">
    <source>
        <dbReference type="ARBA" id="ARBA00008857"/>
    </source>
</evidence>
<dbReference type="InterPro" id="IPR011010">
    <property type="entry name" value="DNA_brk_join_enz"/>
</dbReference>
<dbReference type="Proteomes" id="UP001556709">
    <property type="component" value="Unassembled WGS sequence"/>
</dbReference>
<comment type="similarity">
    <text evidence="1">Belongs to the 'phage' integrase family.</text>
</comment>
<keyword evidence="4" id="KW-0233">DNA recombination</keyword>
<keyword evidence="2" id="KW-0229">DNA integration</keyword>
<evidence type="ECO:0000313" key="6">
    <source>
        <dbReference type="EMBL" id="MEX0468257.1"/>
    </source>
</evidence>
<gene>
    <name evidence="6" type="ORF">V6X73_00705</name>
</gene>
<dbReference type="InterPro" id="IPR013762">
    <property type="entry name" value="Integrase-like_cat_sf"/>
</dbReference>
<evidence type="ECO:0000259" key="5">
    <source>
        <dbReference type="PROSITE" id="PS51898"/>
    </source>
</evidence>
<reference evidence="6 7" key="1">
    <citation type="submission" date="2024-02" db="EMBL/GenBank/DDBJ databases">
        <title>New especies of Spiribacter isolated from saline water.</title>
        <authorList>
            <person name="Leon M.J."/>
            <person name="De La Haba R."/>
            <person name="Sanchez-Porro C."/>
            <person name="Ventosa A."/>
        </authorList>
    </citation>
    <scope>NUCLEOTIDE SEQUENCE [LARGE SCALE GENOMIC DNA]</scope>
    <source>
        <strain evidence="7">ag22IC6-390</strain>
    </source>
</reference>
<evidence type="ECO:0000256" key="3">
    <source>
        <dbReference type="ARBA" id="ARBA00023125"/>
    </source>
</evidence>
<evidence type="ECO:0000256" key="2">
    <source>
        <dbReference type="ARBA" id="ARBA00022908"/>
    </source>
</evidence>
<dbReference type="InterPro" id="IPR002104">
    <property type="entry name" value="Integrase_catalytic"/>
</dbReference>
<keyword evidence="7" id="KW-1185">Reference proteome</keyword>
<dbReference type="SUPFAM" id="SSF56349">
    <property type="entry name" value="DNA breaking-rejoining enzymes"/>
    <property type="match status" value="1"/>
</dbReference>
<organism evidence="6 7">
    <name type="scientific">Spiribacter pallidus</name>
    <dbReference type="NCBI Taxonomy" id="1987936"/>
    <lineage>
        <taxon>Bacteria</taxon>
        <taxon>Pseudomonadati</taxon>
        <taxon>Pseudomonadota</taxon>
        <taxon>Gammaproteobacteria</taxon>
        <taxon>Chromatiales</taxon>
        <taxon>Ectothiorhodospiraceae</taxon>
        <taxon>Spiribacter</taxon>
    </lineage>
</organism>
<comment type="caution">
    <text evidence="6">The sequence shown here is derived from an EMBL/GenBank/DDBJ whole genome shotgun (WGS) entry which is preliminary data.</text>
</comment>
<proteinExistence type="inferred from homology"/>
<dbReference type="PANTHER" id="PTHR30349">
    <property type="entry name" value="PHAGE INTEGRASE-RELATED"/>
    <property type="match status" value="1"/>
</dbReference>
<dbReference type="EMBL" id="JBAKFM010000001">
    <property type="protein sequence ID" value="MEX0468257.1"/>
    <property type="molecule type" value="Genomic_DNA"/>
</dbReference>
<sequence length="189" mass="21288">MPQARTLKKTQLKQVIDVTNSCSRYPLRDTSMILLTHLCGLRVGEVATLTFDEVMDTSGKVLDEITLSAEKTKSKCARKAILPRQMQRHLQQYTNALERIPAHGYLFSTQKASHFTPNTAAQHLKRLYERAGITGATSHSGRRTWLTRLSQKGVSVFVLADMAGHQQLQTTMKYVTVNDEMKRNAAELI</sequence>
<evidence type="ECO:0000256" key="4">
    <source>
        <dbReference type="ARBA" id="ARBA00023172"/>
    </source>
</evidence>
<feature type="domain" description="Tyr recombinase" evidence="5">
    <location>
        <begin position="2"/>
        <end position="187"/>
    </location>
</feature>
<protein>
    <submittedName>
        <fullName evidence="6">Site-specific integrase</fullName>
    </submittedName>
</protein>
<dbReference type="PROSITE" id="PS51898">
    <property type="entry name" value="TYR_RECOMBINASE"/>
    <property type="match status" value="1"/>
</dbReference>
<dbReference type="Gene3D" id="1.10.443.10">
    <property type="entry name" value="Intergrase catalytic core"/>
    <property type="match status" value="1"/>
</dbReference>
<dbReference type="RefSeq" id="WP_367958240.1">
    <property type="nucleotide sequence ID" value="NZ_JBAKFK010000001.1"/>
</dbReference>
<dbReference type="CDD" id="cd00397">
    <property type="entry name" value="DNA_BRE_C"/>
    <property type="match status" value="1"/>
</dbReference>
<dbReference type="InterPro" id="IPR050090">
    <property type="entry name" value="Tyrosine_recombinase_XerCD"/>
</dbReference>
<accession>A0ABV3T9F5</accession>
<dbReference type="Pfam" id="PF00589">
    <property type="entry name" value="Phage_integrase"/>
    <property type="match status" value="1"/>
</dbReference>
<evidence type="ECO:0000313" key="7">
    <source>
        <dbReference type="Proteomes" id="UP001556709"/>
    </source>
</evidence>
<name>A0ABV3T9F5_9GAMM</name>
<dbReference type="PANTHER" id="PTHR30349:SF41">
    <property type="entry name" value="INTEGRASE_RECOMBINASE PROTEIN MJ0367-RELATED"/>
    <property type="match status" value="1"/>
</dbReference>